<feature type="compositionally biased region" description="Gly residues" evidence="1">
    <location>
        <begin position="251"/>
        <end position="269"/>
    </location>
</feature>
<feature type="compositionally biased region" description="Basic and acidic residues" evidence="1">
    <location>
        <begin position="232"/>
        <end position="247"/>
    </location>
</feature>
<feature type="compositionally biased region" description="Low complexity" evidence="1">
    <location>
        <begin position="213"/>
        <end position="229"/>
    </location>
</feature>
<dbReference type="AlphaFoldDB" id="A0A835SRF3"/>
<evidence type="ECO:0000256" key="1">
    <source>
        <dbReference type="SAM" id="MobiDB-lite"/>
    </source>
</evidence>
<feature type="compositionally biased region" description="Low complexity" evidence="1">
    <location>
        <begin position="332"/>
        <end position="383"/>
    </location>
</feature>
<feature type="compositionally biased region" description="Gly residues" evidence="1">
    <location>
        <begin position="201"/>
        <end position="212"/>
    </location>
</feature>
<feature type="compositionally biased region" description="Low complexity" evidence="1">
    <location>
        <begin position="881"/>
        <end position="900"/>
    </location>
</feature>
<gene>
    <name evidence="2" type="ORF">HXX76_014432</name>
</gene>
<feature type="region of interest" description="Disordered" evidence="1">
    <location>
        <begin position="201"/>
        <end position="394"/>
    </location>
</feature>
<organism evidence="2 3">
    <name type="scientific">Chlamydomonas incerta</name>
    <dbReference type="NCBI Taxonomy" id="51695"/>
    <lineage>
        <taxon>Eukaryota</taxon>
        <taxon>Viridiplantae</taxon>
        <taxon>Chlorophyta</taxon>
        <taxon>core chlorophytes</taxon>
        <taxon>Chlorophyceae</taxon>
        <taxon>CS clade</taxon>
        <taxon>Chlamydomonadales</taxon>
        <taxon>Chlamydomonadaceae</taxon>
        <taxon>Chlamydomonas</taxon>
    </lineage>
</organism>
<name>A0A835SRF3_CHLIN</name>
<feature type="compositionally biased region" description="Low complexity" evidence="1">
    <location>
        <begin position="270"/>
        <end position="283"/>
    </location>
</feature>
<dbReference type="InterPro" id="IPR051425">
    <property type="entry name" value="Formin_Homology"/>
</dbReference>
<reference evidence="2" key="1">
    <citation type="journal article" date="2020" name="bioRxiv">
        <title>Comparative genomics of Chlamydomonas.</title>
        <authorList>
            <person name="Craig R.J."/>
            <person name="Hasan A.R."/>
            <person name="Ness R.W."/>
            <person name="Keightley P.D."/>
        </authorList>
    </citation>
    <scope>NUCLEOTIDE SEQUENCE</scope>
    <source>
        <strain evidence="2">SAG 7.73</strain>
    </source>
</reference>
<dbReference type="PANTHER" id="PTHR45725:SF18">
    <property type="entry name" value="ORC1-LIKE AAA ATPASE DOMAIN-CONTAINING PROTEIN"/>
    <property type="match status" value="1"/>
</dbReference>
<feature type="compositionally biased region" description="Basic and acidic residues" evidence="1">
    <location>
        <begin position="285"/>
        <end position="309"/>
    </location>
</feature>
<feature type="region of interest" description="Disordered" evidence="1">
    <location>
        <begin position="879"/>
        <end position="900"/>
    </location>
</feature>
<dbReference type="Proteomes" id="UP000650467">
    <property type="component" value="Unassembled WGS sequence"/>
</dbReference>
<comment type="caution">
    <text evidence="2">The sequence shown here is derived from an EMBL/GenBank/DDBJ whole genome shotgun (WGS) entry which is preliminary data.</text>
</comment>
<proteinExistence type="predicted"/>
<evidence type="ECO:0000313" key="3">
    <source>
        <dbReference type="Proteomes" id="UP000650467"/>
    </source>
</evidence>
<evidence type="ECO:0008006" key="4">
    <source>
        <dbReference type="Google" id="ProtNLM"/>
    </source>
</evidence>
<accession>A0A835SRF3</accession>
<evidence type="ECO:0000313" key="2">
    <source>
        <dbReference type="EMBL" id="KAG2424551.1"/>
    </source>
</evidence>
<protein>
    <recommendedName>
        <fullName evidence="4">NYN domain-containing protein</fullName>
    </recommendedName>
</protein>
<dbReference type="PANTHER" id="PTHR45725">
    <property type="entry name" value="FORMIN HOMOLOGY 2 FAMILY MEMBER"/>
    <property type="match status" value="1"/>
</dbReference>
<dbReference type="EMBL" id="JAEHOC010000064">
    <property type="protein sequence ID" value="KAG2424551.1"/>
    <property type="molecule type" value="Genomic_DNA"/>
</dbReference>
<keyword evidence="3" id="KW-1185">Reference proteome</keyword>
<sequence length="1059" mass="107508">MKSISTVALANLKLLDVRGRDGPQQKEVVMAWDIENARPPTGVPVAEVEKAISNAFQYLQRRKRHAFLAAVSPKSLAAMTSVYGQDQIDYLLSHTDLMLAPGGSKSTSTDAKLLQRIDDFLERQCTLGRASNSVLVLITGDDDYTPRVRRAMDAGMDVELLHPAGITSKNLMATIEGRANVWHADWQQFLDYWIGTHGGGGGGGGVADGGSGKQAAGGSSAAASRGAAGERSNSKDKKDAGGKKDASGAKGSEGGKQGGPPGPSGGGGASSAPAVSKGAASSSTKDVRKQEQGKDKAEGSGKGKGKENGSGKPSAKGGEATGAGPSGRERGTGAQQQPAAAAAVGKAAAATSATAPQQQGGQAAGKAGQQRQQQQPSAPSAARGGDRGKQGAGGASAVLSLSGLQFVRQAESPEGALELVCIWLAEERRGNSAFYQSLHTFVSDCGCKLAVGRDLLADGGELTLTCVDDDERHPQRVVQSARDRLRNEIDEALADAPHVLQPAAAGAIMHDMWFFRMPGLDLDGSGCSHPGLLQAHARQRVPPAGSVEVLRLLLLHYDLCSAPPGYAWPLPDGQVRAAAKALLLVERGLGLPALAMPNGQLLFGQPFEKGEMRYQNLEVAAIAAMLRSRLDPFKLQALLEKHAAAVQEQFGSDHVVRLAAVLRSRCCGDDKPQEVAPAAAAAAAAAAVAVAAPAPAPAATAPTSPAAATAEALQQLLLHRGLCSAPPGYAWPLPDEQVRAAAKALLLVERGLGLPPLALPNGQHFFVQPFEQDATRYPKLEKAAIAAMLRSRLAHHELQALLTKHAAAMQEKRSSDQVVRLAAVLRSQHCDDKPPQEVAPTAAAAPAPAPAAAAATSPAAASAGSAGATDVGAAGGDNSKAATPATGSGTAAAAAPNAPVSTATPTTLAALSYPKLQALLSQHGHDASVMNDPQLYGTAFALLGLEALEQRKQDGGGTAASGAAASAATAGSPGGGGGGAGPLVVKLPDGTLVRPVLPSAFVGVPSARAAVAQVLGSRLSCGALVAMLRGLGGTAVPGAEKIEVAALLADRVIAAAAQA</sequence>
<dbReference type="OrthoDB" id="539448at2759"/>